<dbReference type="InterPro" id="IPR029068">
    <property type="entry name" value="Glyas_Bleomycin-R_OHBP_Dase"/>
</dbReference>
<keyword evidence="2" id="KW-0223">Dioxygenase</keyword>
<dbReference type="Pfam" id="PF00903">
    <property type="entry name" value="Glyoxalase"/>
    <property type="match status" value="1"/>
</dbReference>
<reference evidence="2 3" key="1">
    <citation type="submission" date="2016-10" db="EMBL/GenBank/DDBJ databases">
        <authorList>
            <person name="de Groot N.N."/>
        </authorList>
    </citation>
    <scope>NUCLEOTIDE SEQUENCE [LARGE SCALE GENOMIC DNA]</scope>
    <source>
        <strain evidence="2 3">DSM 15123</strain>
    </source>
</reference>
<dbReference type="GO" id="GO:0051213">
    <property type="term" value="F:dioxygenase activity"/>
    <property type="evidence" value="ECO:0007669"/>
    <property type="project" value="UniProtKB-KW"/>
</dbReference>
<protein>
    <submittedName>
        <fullName evidence="2">Catechol 2,3-dioxygenase</fullName>
    </submittedName>
</protein>
<evidence type="ECO:0000313" key="2">
    <source>
        <dbReference type="EMBL" id="SEN25244.1"/>
    </source>
</evidence>
<keyword evidence="2" id="KW-0560">Oxidoreductase</keyword>
<dbReference type="STRING" id="1121117.SAMN02745977_00883"/>
<name>A0A1H8F1H9_9BURK</name>
<dbReference type="Gene3D" id="3.10.180.10">
    <property type="entry name" value="2,3-Dihydroxybiphenyl 1,2-Dioxygenase, domain 1"/>
    <property type="match status" value="1"/>
</dbReference>
<dbReference type="EMBL" id="FOCW01000001">
    <property type="protein sequence ID" value="SEN25244.1"/>
    <property type="molecule type" value="Genomic_DNA"/>
</dbReference>
<dbReference type="InterPro" id="IPR004360">
    <property type="entry name" value="Glyas_Fos-R_dOase_dom"/>
</dbReference>
<dbReference type="RefSeq" id="WP_091814315.1">
    <property type="nucleotide sequence ID" value="NZ_FOCW01000001.1"/>
</dbReference>
<gene>
    <name evidence="2" type="ORF">SAMN02745977_00883</name>
</gene>
<dbReference type="InterPro" id="IPR037523">
    <property type="entry name" value="VOC_core"/>
</dbReference>
<dbReference type="Proteomes" id="UP000199531">
    <property type="component" value="Unassembled WGS sequence"/>
</dbReference>
<accession>A0A1H8F1H9</accession>
<dbReference type="OrthoDB" id="9812656at2"/>
<keyword evidence="3" id="KW-1185">Reference proteome</keyword>
<dbReference type="SUPFAM" id="SSF54593">
    <property type="entry name" value="Glyoxalase/Bleomycin resistance protein/Dihydroxybiphenyl dioxygenase"/>
    <property type="match status" value="1"/>
</dbReference>
<dbReference type="PROSITE" id="PS51819">
    <property type="entry name" value="VOC"/>
    <property type="match status" value="1"/>
</dbReference>
<feature type="domain" description="VOC" evidence="1">
    <location>
        <begin position="1"/>
        <end position="140"/>
    </location>
</feature>
<sequence>MLTQYICTTNIGQSIDFYTKVVGLRYVPPQLGSEEYARLEAGAPMTREGEVLVIRDETICLASPRVASRIRRTRMRRVPGSLGQDLYFLSRHPLDYVRARVQAAGWQVLEGPVARKGNTHTLRTLYLLDPDGNRIRLVELSA</sequence>
<dbReference type="AlphaFoldDB" id="A0A1H8F1H9"/>
<evidence type="ECO:0000259" key="1">
    <source>
        <dbReference type="PROSITE" id="PS51819"/>
    </source>
</evidence>
<proteinExistence type="predicted"/>
<organism evidence="2 3">
    <name type="scientific">Brachymonas denitrificans DSM 15123</name>
    <dbReference type="NCBI Taxonomy" id="1121117"/>
    <lineage>
        <taxon>Bacteria</taxon>
        <taxon>Pseudomonadati</taxon>
        <taxon>Pseudomonadota</taxon>
        <taxon>Betaproteobacteria</taxon>
        <taxon>Burkholderiales</taxon>
        <taxon>Comamonadaceae</taxon>
        <taxon>Brachymonas</taxon>
    </lineage>
</organism>
<evidence type="ECO:0000313" key="3">
    <source>
        <dbReference type="Proteomes" id="UP000199531"/>
    </source>
</evidence>